<dbReference type="STRING" id="1858805.M5FZV8"/>
<dbReference type="GeneID" id="63687922"/>
<reference evidence="2 3" key="1">
    <citation type="journal article" date="2012" name="Science">
        <title>The Paleozoic origin of enzymatic lignin decomposition reconstructed from 31 fungal genomes.</title>
        <authorList>
            <person name="Floudas D."/>
            <person name="Binder M."/>
            <person name="Riley R."/>
            <person name="Barry K."/>
            <person name="Blanchette R.A."/>
            <person name="Henrissat B."/>
            <person name="Martinez A.T."/>
            <person name="Otillar R."/>
            <person name="Spatafora J.W."/>
            <person name="Yadav J.S."/>
            <person name="Aerts A."/>
            <person name="Benoit I."/>
            <person name="Boyd A."/>
            <person name="Carlson A."/>
            <person name="Copeland A."/>
            <person name="Coutinho P.M."/>
            <person name="de Vries R.P."/>
            <person name="Ferreira P."/>
            <person name="Findley K."/>
            <person name="Foster B."/>
            <person name="Gaskell J."/>
            <person name="Glotzer D."/>
            <person name="Gorecki P."/>
            <person name="Heitman J."/>
            <person name="Hesse C."/>
            <person name="Hori C."/>
            <person name="Igarashi K."/>
            <person name="Jurgens J.A."/>
            <person name="Kallen N."/>
            <person name="Kersten P."/>
            <person name="Kohler A."/>
            <person name="Kuees U."/>
            <person name="Kumar T.K.A."/>
            <person name="Kuo A."/>
            <person name="LaButti K."/>
            <person name="Larrondo L.F."/>
            <person name="Lindquist E."/>
            <person name="Ling A."/>
            <person name="Lombard V."/>
            <person name="Lucas S."/>
            <person name="Lundell T."/>
            <person name="Martin R."/>
            <person name="McLaughlin D.J."/>
            <person name="Morgenstern I."/>
            <person name="Morin E."/>
            <person name="Murat C."/>
            <person name="Nagy L.G."/>
            <person name="Nolan M."/>
            <person name="Ohm R.A."/>
            <person name="Patyshakuliyeva A."/>
            <person name="Rokas A."/>
            <person name="Ruiz-Duenas F.J."/>
            <person name="Sabat G."/>
            <person name="Salamov A."/>
            <person name="Samejima M."/>
            <person name="Schmutz J."/>
            <person name="Slot J.C."/>
            <person name="St John F."/>
            <person name="Stenlid J."/>
            <person name="Sun H."/>
            <person name="Sun S."/>
            <person name="Syed K."/>
            <person name="Tsang A."/>
            <person name="Wiebenga A."/>
            <person name="Young D."/>
            <person name="Pisabarro A."/>
            <person name="Eastwood D.C."/>
            <person name="Martin F."/>
            <person name="Cullen D."/>
            <person name="Grigoriev I.V."/>
            <person name="Hibbett D.S."/>
        </authorList>
    </citation>
    <scope>NUCLEOTIDE SEQUENCE [LARGE SCALE GENOMIC DNA]</scope>
    <source>
        <strain evidence="2 3">DJM-731 SS1</strain>
    </source>
</reference>
<evidence type="ECO:0000259" key="1">
    <source>
        <dbReference type="Pfam" id="PF12697"/>
    </source>
</evidence>
<dbReference type="OrthoDB" id="94039at2759"/>
<dbReference type="HOGENOM" id="CLU_032490_1_0_1"/>
<dbReference type="Pfam" id="PF12697">
    <property type="entry name" value="Abhydrolase_6"/>
    <property type="match status" value="1"/>
</dbReference>
<protein>
    <recommendedName>
        <fullName evidence="1">AB hydrolase-1 domain-containing protein</fullName>
    </recommendedName>
</protein>
<dbReference type="Gene3D" id="3.40.50.1820">
    <property type="entry name" value="alpha/beta hydrolase"/>
    <property type="match status" value="1"/>
</dbReference>
<dbReference type="InterPro" id="IPR000073">
    <property type="entry name" value="AB_hydrolase_1"/>
</dbReference>
<organism evidence="2 3">
    <name type="scientific">Dacryopinax primogenitus (strain DJM 731)</name>
    <name type="common">Brown rot fungus</name>
    <dbReference type="NCBI Taxonomy" id="1858805"/>
    <lineage>
        <taxon>Eukaryota</taxon>
        <taxon>Fungi</taxon>
        <taxon>Dikarya</taxon>
        <taxon>Basidiomycota</taxon>
        <taxon>Agaricomycotina</taxon>
        <taxon>Dacrymycetes</taxon>
        <taxon>Dacrymycetales</taxon>
        <taxon>Dacrymycetaceae</taxon>
        <taxon>Dacryopinax</taxon>
    </lineage>
</organism>
<dbReference type="AlphaFoldDB" id="M5FZV8"/>
<evidence type="ECO:0000313" key="3">
    <source>
        <dbReference type="Proteomes" id="UP000030653"/>
    </source>
</evidence>
<evidence type="ECO:0000313" key="2">
    <source>
        <dbReference type="EMBL" id="EJU01430.1"/>
    </source>
</evidence>
<dbReference type="SUPFAM" id="SSF53474">
    <property type="entry name" value="alpha/beta-Hydrolases"/>
    <property type="match status" value="1"/>
</dbReference>
<dbReference type="InterPro" id="IPR029058">
    <property type="entry name" value="AB_hydrolase_fold"/>
</dbReference>
<name>M5FZV8_DACPD</name>
<dbReference type="EMBL" id="JH795864">
    <property type="protein sequence ID" value="EJU01430.1"/>
    <property type="molecule type" value="Genomic_DNA"/>
</dbReference>
<dbReference type="RefSeq" id="XP_040628327.1">
    <property type="nucleotide sequence ID" value="XM_040772860.1"/>
</dbReference>
<gene>
    <name evidence="2" type="ORF">DACRYDRAFT_22569</name>
</gene>
<accession>M5FZV8</accession>
<sequence>MLLEKYGAVDEMYVWEAYNHGDAALINANNLGDTFDWADGARDVLQFLTFHRPLVHQRNAPTHLPHHAREDCPRPVIGVGHSHGGEIITRAALHDPTLFSALILIDPVIMMETLSTPTRRESMKNRDELLLRRTLARRAVWPSREEAEKFFAQAPFFRSHHPAVLSLYVSHGLASLPTSAQGSSSSNCVMLKESPFDEATFYSEPRAPAETWFLLPLLDPPVELRWVMGNDMENYQGGEEHVRHMVWRRPNNSSNTIVRSAGHFVPQQAPEQLAREIADVLIRQQHSFGQRTSAGQVQARL</sequence>
<dbReference type="Proteomes" id="UP000030653">
    <property type="component" value="Unassembled WGS sequence"/>
</dbReference>
<feature type="domain" description="AB hydrolase-1" evidence="1">
    <location>
        <begin position="17"/>
        <end position="275"/>
    </location>
</feature>
<proteinExistence type="predicted"/>
<keyword evidence="3" id="KW-1185">Reference proteome</keyword>